<reference evidence="3 4" key="1">
    <citation type="journal article" date="2023" name="Insect Mol. Biol.">
        <title>Genome sequencing provides insights into the evolution of gene families encoding plant cell wall-degrading enzymes in longhorned beetles.</title>
        <authorList>
            <person name="Shin N.R."/>
            <person name="Okamura Y."/>
            <person name="Kirsch R."/>
            <person name="Pauchet Y."/>
        </authorList>
    </citation>
    <scope>NUCLEOTIDE SEQUENCE [LARGE SCALE GENOMIC DNA]</scope>
    <source>
        <strain evidence="3">EAD_L_NR</strain>
    </source>
</reference>
<keyword evidence="2" id="KW-1133">Transmembrane helix</keyword>
<keyword evidence="2" id="KW-0472">Membrane</keyword>
<evidence type="ECO:0000313" key="4">
    <source>
        <dbReference type="Proteomes" id="UP001159042"/>
    </source>
</evidence>
<evidence type="ECO:0000313" key="3">
    <source>
        <dbReference type="EMBL" id="KAJ8921714.1"/>
    </source>
</evidence>
<feature type="region of interest" description="Disordered" evidence="1">
    <location>
        <begin position="1"/>
        <end position="48"/>
    </location>
</feature>
<protein>
    <submittedName>
        <fullName evidence="3">Uncharacterized protein</fullName>
    </submittedName>
</protein>
<feature type="compositionally biased region" description="Low complexity" evidence="1">
    <location>
        <begin position="17"/>
        <end position="26"/>
    </location>
</feature>
<comment type="caution">
    <text evidence="3">The sequence shown here is derived from an EMBL/GenBank/DDBJ whole genome shotgun (WGS) entry which is preliminary data.</text>
</comment>
<organism evidence="3 4">
    <name type="scientific">Exocentrus adspersus</name>
    <dbReference type="NCBI Taxonomy" id="1586481"/>
    <lineage>
        <taxon>Eukaryota</taxon>
        <taxon>Metazoa</taxon>
        <taxon>Ecdysozoa</taxon>
        <taxon>Arthropoda</taxon>
        <taxon>Hexapoda</taxon>
        <taxon>Insecta</taxon>
        <taxon>Pterygota</taxon>
        <taxon>Neoptera</taxon>
        <taxon>Endopterygota</taxon>
        <taxon>Coleoptera</taxon>
        <taxon>Polyphaga</taxon>
        <taxon>Cucujiformia</taxon>
        <taxon>Chrysomeloidea</taxon>
        <taxon>Cerambycidae</taxon>
        <taxon>Lamiinae</taxon>
        <taxon>Acanthocinini</taxon>
        <taxon>Exocentrus</taxon>
    </lineage>
</organism>
<proteinExistence type="predicted"/>
<gene>
    <name evidence="3" type="ORF">NQ315_010624</name>
</gene>
<name>A0AAV8W5F5_9CUCU</name>
<keyword evidence="2" id="KW-0812">Transmembrane</keyword>
<accession>A0AAV8W5F5</accession>
<keyword evidence="4" id="KW-1185">Reference proteome</keyword>
<evidence type="ECO:0000256" key="1">
    <source>
        <dbReference type="SAM" id="MobiDB-lite"/>
    </source>
</evidence>
<dbReference type="Proteomes" id="UP001159042">
    <property type="component" value="Unassembled WGS sequence"/>
</dbReference>
<dbReference type="EMBL" id="JANEYG010000009">
    <property type="protein sequence ID" value="KAJ8921714.1"/>
    <property type="molecule type" value="Genomic_DNA"/>
</dbReference>
<feature type="transmembrane region" description="Helical" evidence="2">
    <location>
        <begin position="77"/>
        <end position="103"/>
    </location>
</feature>
<dbReference type="AlphaFoldDB" id="A0AAV8W5F5"/>
<evidence type="ECO:0000256" key="2">
    <source>
        <dbReference type="SAM" id="Phobius"/>
    </source>
</evidence>
<sequence length="125" mass="13734">MATTDEELSSDERPRRGGLSRSRSLPQLSVSHHDSGLGSYYGGSGVDEPPVSRAARLVADLRQLLTLKQHYYPEGGWGWVVLVCAILVHILSHGLHTSAGLFYTEMIKKFGTAVAEPTGRQWKQT</sequence>